<evidence type="ECO:0000259" key="11">
    <source>
        <dbReference type="PROSITE" id="PS50821"/>
    </source>
</evidence>
<dbReference type="GO" id="GO:0030154">
    <property type="term" value="P:cell differentiation"/>
    <property type="evidence" value="ECO:0007669"/>
    <property type="project" value="UniProtKB-KW"/>
</dbReference>
<keyword evidence="8" id="KW-0469">Meiosis</keyword>
<evidence type="ECO:0000256" key="3">
    <source>
        <dbReference type="ARBA" id="ARBA00022490"/>
    </source>
</evidence>
<dbReference type="SMART" id="SM00950">
    <property type="entry name" value="Piwi"/>
    <property type="match status" value="1"/>
</dbReference>
<keyword evidence="4" id="KW-0221">Differentiation</keyword>
<evidence type="ECO:0000313" key="14">
    <source>
        <dbReference type="RefSeq" id="XP_035691449.1"/>
    </source>
</evidence>
<dbReference type="Pfam" id="PF23278">
    <property type="entry name" value="Piwi_N"/>
    <property type="match status" value="1"/>
</dbReference>
<keyword evidence="13" id="KW-1185">Reference proteome</keyword>
<keyword evidence="7" id="KW-0943">RNA-mediated gene silencing</keyword>
<dbReference type="PROSITE" id="PS50822">
    <property type="entry name" value="PIWI"/>
    <property type="match status" value="1"/>
</dbReference>
<dbReference type="SUPFAM" id="SSF53098">
    <property type="entry name" value="Ribonuclease H-like"/>
    <property type="match status" value="1"/>
</dbReference>
<evidence type="ECO:0000313" key="16">
    <source>
        <dbReference type="RefSeq" id="XP_035691451.1"/>
    </source>
</evidence>
<keyword evidence="6" id="KW-0694">RNA-binding</keyword>
<accession>A0A9J7LZS9</accession>
<dbReference type="GO" id="GO:0006417">
    <property type="term" value="P:regulation of translation"/>
    <property type="evidence" value="ECO:0007669"/>
    <property type="project" value="UniProtKB-KW"/>
</dbReference>
<dbReference type="GO" id="GO:0043186">
    <property type="term" value="C:P granule"/>
    <property type="evidence" value="ECO:0000318"/>
    <property type="project" value="GO_Central"/>
</dbReference>
<feature type="compositionally biased region" description="Basic and acidic residues" evidence="10">
    <location>
        <begin position="36"/>
        <end position="47"/>
    </location>
</feature>
<dbReference type="PANTHER" id="PTHR22891">
    <property type="entry name" value="EUKARYOTIC TRANSLATION INITIATION FACTOR 2C"/>
    <property type="match status" value="1"/>
</dbReference>
<dbReference type="KEGG" id="bfo:118426271"/>
<keyword evidence="5" id="KW-0810">Translation regulation</keyword>
<proteinExistence type="inferred from homology"/>
<dbReference type="InterPro" id="IPR036397">
    <property type="entry name" value="RNaseH_sf"/>
</dbReference>
<organism evidence="13 14">
    <name type="scientific">Branchiostoma floridae</name>
    <name type="common">Florida lancelet</name>
    <name type="synonym">Amphioxus</name>
    <dbReference type="NCBI Taxonomy" id="7739"/>
    <lineage>
        <taxon>Eukaryota</taxon>
        <taxon>Metazoa</taxon>
        <taxon>Chordata</taxon>
        <taxon>Cephalochordata</taxon>
        <taxon>Leptocardii</taxon>
        <taxon>Amphioxiformes</taxon>
        <taxon>Branchiostomatidae</taxon>
        <taxon>Branchiostoma</taxon>
    </lineage>
</organism>
<reference evidence="14 15" key="2">
    <citation type="submission" date="2025-04" db="UniProtKB">
        <authorList>
            <consortium name="RefSeq"/>
        </authorList>
    </citation>
    <scope>IDENTIFICATION</scope>
    <source>
        <strain evidence="14 15">S238N-H82</strain>
        <tissue evidence="14 15">Testes</tissue>
    </source>
</reference>
<dbReference type="Pfam" id="PF02171">
    <property type="entry name" value="Piwi"/>
    <property type="match status" value="1"/>
</dbReference>
<dbReference type="GO" id="GO:0034587">
    <property type="term" value="P:piRNA processing"/>
    <property type="evidence" value="ECO:0000318"/>
    <property type="project" value="GO_Central"/>
</dbReference>
<dbReference type="RefSeq" id="XP_035691450.1">
    <property type="nucleotide sequence ID" value="XM_035835557.1"/>
</dbReference>
<feature type="region of interest" description="Disordered" evidence="10">
    <location>
        <begin position="1"/>
        <end position="90"/>
    </location>
</feature>
<evidence type="ECO:0000259" key="12">
    <source>
        <dbReference type="PROSITE" id="PS50822"/>
    </source>
</evidence>
<protein>
    <submittedName>
        <fullName evidence="14 15">Piwi-like protein 1</fullName>
    </submittedName>
</protein>
<dbReference type="PROSITE" id="PS50821">
    <property type="entry name" value="PAZ"/>
    <property type="match status" value="1"/>
</dbReference>
<feature type="domain" description="PAZ" evidence="11">
    <location>
        <begin position="277"/>
        <end position="388"/>
    </location>
</feature>
<dbReference type="FunFam" id="2.170.260.10:FF:000003">
    <property type="entry name" value="Piwi-like RNA-mediated gene silencing 2"/>
    <property type="match status" value="1"/>
</dbReference>
<name>A0A9J7LZS9_BRAFL</name>
<dbReference type="GO" id="GO:0004521">
    <property type="term" value="F:RNA endonuclease activity"/>
    <property type="evidence" value="ECO:0000318"/>
    <property type="project" value="GO_Central"/>
</dbReference>
<dbReference type="GO" id="GO:0007283">
    <property type="term" value="P:spermatogenesis"/>
    <property type="evidence" value="ECO:0000318"/>
    <property type="project" value="GO_Central"/>
</dbReference>
<comment type="subcellular location">
    <subcellularLocation>
        <location evidence="1">Cytoplasm</location>
    </subcellularLocation>
</comment>
<keyword evidence="2" id="KW-0217">Developmental protein</keyword>
<dbReference type="AlphaFoldDB" id="A0A9J7LZS9"/>
<evidence type="ECO:0000256" key="8">
    <source>
        <dbReference type="ARBA" id="ARBA00023254"/>
    </source>
</evidence>
<dbReference type="Pfam" id="PF02170">
    <property type="entry name" value="PAZ"/>
    <property type="match status" value="1"/>
</dbReference>
<feature type="domain" description="Piwi" evidence="12">
    <location>
        <begin position="553"/>
        <end position="845"/>
    </location>
</feature>
<dbReference type="GO" id="GO:0034584">
    <property type="term" value="F:piRNA binding"/>
    <property type="evidence" value="ECO:0000318"/>
    <property type="project" value="GO_Central"/>
</dbReference>
<dbReference type="InterPro" id="IPR036085">
    <property type="entry name" value="PAZ_dom_sf"/>
</dbReference>
<keyword evidence="3" id="KW-0963">Cytoplasm</keyword>
<feature type="compositionally biased region" description="Basic residues" evidence="10">
    <location>
        <begin position="1"/>
        <end position="13"/>
    </location>
</feature>
<dbReference type="SUPFAM" id="SSF101690">
    <property type="entry name" value="PAZ domain"/>
    <property type="match status" value="1"/>
</dbReference>
<dbReference type="InterPro" id="IPR003100">
    <property type="entry name" value="PAZ_dom"/>
</dbReference>
<dbReference type="RefSeq" id="XP_035691451.1">
    <property type="nucleotide sequence ID" value="XM_035835558.1"/>
</dbReference>
<dbReference type="SMART" id="SM00949">
    <property type="entry name" value="PAZ"/>
    <property type="match status" value="1"/>
</dbReference>
<evidence type="ECO:0000313" key="15">
    <source>
        <dbReference type="RefSeq" id="XP_035691450.1"/>
    </source>
</evidence>
<dbReference type="Gene3D" id="3.40.50.2300">
    <property type="match status" value="1"/>
</dbReference>
<comment type="similarity">
    <text evidence="9">Belongs to the argonaute family. Piwi subfamily.</text>
</comment>
<dbReference type="GO" id="GO:0005634">
    <property type="term" value="C:nucleus"/>
    <property type="evidence" value="ECO:0000318"/>
    <property type="project" value="GO_Central"/>
</dbReference>
<dbReference type="Gene3D" id="2.170.260.10">
    <property type="entry name" value="paz domain"/>
    <property type="match status" value="1"/>
</dbReference>
<dbReference type="OrthoDB" id="445936at2759"/>
<evidence type="ECO:0000256" key="6">
    <source>
        <dbReference type="ARBA" id="ARBA00022884"/>
    </source>
</evidence>
<evidence type="ECO:0000256" key="1">
    <source>
        <dbReference type="ARBA" id="ARBA00004496"/>
    </source>
</evidence>
<evidence type="ECO:0000256" key="5">
    <source>
        <dbReference type="ARBA" id="ARBA00022845"/>
    </source>
</evidence>
<evidence type="ECO:0000256" key="4">
    <source>
        <dbReference type="ARBA" id="ARBA00022782"/>
    </source>
</evidence>
<dbReference type="GeneID" id="118426271"/>
<evidence type="ECO:0000256" key="2">
    <source>
        <dbReference type="ARBA" id="ARBA00022473"/>
    </source>
</evidence>
<dbReference type="CDD" id="cd02845">
    <property type="entry name" value="PAZ_piwi_like"/>
    <property type="match status" value="1"/>
</dbReference>
<dbReference type="OMA" id="DICWIPG"/>
<evidence type="ECO:0000256" key="9">
    <source>
        <dbReference type="ARBA" id="ARBA00038291"/>
    </source>
</evidence>
<dbReference type="FunFam" id="3.30.420.10:FF:000014">
    <property type="entry name" value="Piwi-like RNA-mediated gene silencing 1"/>
    <property type="match status" value="1"/>
</dbReference>
<dbReference type="Gene3D" id="3.30.420.10">
    <property type="entry name" value="Ribonuclease H-like superfamily/Ribonuclease H"/>
    <property type="match status" value="1"/>
</dbReference>
<evidence type="ECO:0000256" key="7">
    <source>
        <dbReference type="ARBA" id="ARBA00023158"/>
    </source>
</evidence>
<dbReference type="InterPro" id="IPR003165">
    <property type="entry name" value="Piwi"/>
</dbReference>
<gene>
    <name evidence="14 15 16" type="primary">LOC118426271</name>
</gene>
<dbReference type="GO" id="GO:0051321">
    <property type="term" value="P:meiotic cell cycle"/>
    <property type="evidence" value="ECO:0007669"/>
    <property type="project" value="UniProtKB-KW"/>
</dbReference>
<evidence type="ECO:0000256" key="10">
    <source>
        <dbReference type="SAM" id="MobiDB-lite"/>
    </source>
</evidence>
<sequence length="859" mass="96805">MTGRARGRARGRGRAAVGGGAVAEEPSSVGRGRGRGRVEEPPRRPGEDVDPPAPTAPPSSQMEALSIGKKEAGARAAQPFGGRRRIGDVDIEVPNTRPAHMQDKKGSTGKPVSLVTNYFPVTLTGALYQYSVSFDPEVEHKGVRFSMLKEHLVQIGETYAFDGMILLLPKRLEQKETVLSSKQRSNGADIKITITLTNELSPTSPMCIQLYNILFRKALHEIGMKRIGRNNYNPGKTIQVPQHGLEVWPGLVTSVLQYETKTLLMADVSYKILRTDTVLDFLYDLYNKTQQNFHENATKKLVGLIVLTRYNNWTYRIDDIAWDAKPTDKFKMKDGTEMTYVDYYAKKYNLTVRDMDQPLLVSRPKKKTQKGGEEGVLHILPELCSLTGLTDELRADFSVMKDLSTLTRLSPGDRNNSLHEFINTLNSNEKVQKDMKGWGLSFDKTLLKLEGRVMPPEKIFQNTATYSYKPQEADWSREMRGKQLMSSKPMKNWLLLFTARDSGIAQDFLQALVRVAGPMGMNINEPVMCELKDDRPDSYLQTMREQMNDKTQMVVCVVSNNRKDRYDAIKKFCCVDRPVPSQVIVSRTLSKKQMLMSVCTKVALQMNCKLGGELWGLEIPIKNLMVVGINCYQDSLTKGQSVGGVIASINSSLTRWYSRCTFQRSSQELIDGLKVCLQAALKKYQQLNMNLPEHVIFYRDGVARGQLDAVVGQEIPQVIDTFTTFGVDYTPKVTWIVVNKHVNTRFFEEAGGGLQNPCPGTVVDTEVTRPQWYDFFLVSGTVRQGTVTPCHYNVVWDTSGLKPDHIQRLTYKLCHLYYNWPGTIRVPAPCQYAHKLAFLVGQSIHTAPSENLADRLYFL</sequence>
<dbReference type="RefSeq" id="XP_035691449.1">
    <property type="nucleotide sequence ID" value="XM_035835556.1"/>
</dbReference>
<dbReference type="InterPro" id="IPR012337">
    <property type="entry name" value="RNaseH-like_sf"/>
</dbReference>
<dbReference type="GO" id="GO:0031047">
    <property type="term" value="P:regulatory ncRNA-mediated gene silencing"/>
    <property type="evidence" value="ECO:0000318"/>
    <property type="project" value="GO_Central"/>
</dbReference>
<evidence type="ECO:0000313" key="13">
    <source>
        <dbReference type="Proteomes" id="UP000001554"/>
    </source>
</evidence>
<reference evidence="13" key="1">
    <citation type="journal article" date="2020" name="Nat. Ecol. Evol.">
        <title>Deeply conserved synteny resolves early events in vertebrate evolution.</title>
        <authorList>
            <person name="Simakov O."/>
            <person name="Marletaz F."/>
            <person name="Yue J.X."/>
            <person name="O'Connell B."/>
            <person name="Jenkins J."/>
            <person name="Brandt A."/>
            <person name="Calef R."/>
            <person name="Tung C.H."/>
            <person name="Huang T.K."/>
            <person name="Schmutz J."/>
            <person name="Satoh N."/>
            <person name="Yu J.K."/>
            <person name="Putnam N.H."/>
            <person name="Green R.E."/>
            <person name="Rokhsar D.S."/>
        </authorList>
    </citation>
    <scope>NUCLEOTIDE SEQUENCE [LARGE SCALE GENOMIC DNA]</scope>
    <source>
        <strain evidence="13">S238N-H82</strain>
    </source>
</reference>
<dbReference type="CDD" id="cd04658">
    <property type="entry name" value="Piwi_piwi-like_Euk"/>
    <property type="match status" value="1"/>
</dbReference>
<dbReference type="Proteomes" id="UP000001554">
    <property type="component" value="Chromosome 11"/>
</dbReference>